<dbReference type="RefSeq" id="WP_167617834.1">
    <property type="nucleotide sequence ID" value="NZ_CP019962.1"/>
</dbReference>
<protein>
    <submittedName>
        <fullName evidence="1">Uncharacterized protein</fullName>
    </submittedName>
</protein>
<organism evidence="1 2">
    <name type="scientific">Eubacterium limosum</name>
    <dbReference type="NCBI Taxonomy" id="1736"/>
    <lineage>
        <taxon>Bacteria</taxon>
        <taxon>Bacillati</taxon>
        <taxon>Bacillota</taxon>
        <taxon>Clostridia</taxon>
        <taxon>Eubacteriales</taxon>
        <taxon>Eubacteriaceae</taxon>
        <taxon>Eubacterium</taxon>
    </lineage>
</organism>
<dbReference type="Proteomes" id="UP001215087">
    <property type="component" value="Unassembled WGS sequence"/>
</dbReference>
<accession>A0ABT5UL27</accession>
<evidence type="ECO:0000313" key="2">
    <source>
        <dbReference type="Proteomes" id="UP001215087"/>
    </source>
</evidence>
<sequence length="51" mass="5655">MQTSASYVVNMQHILTVAGDSRCMADSTIIPITRAYAAGRRACHNYLLERP</sequence>
<keyword evidence="2" id="KW-1185">Reference proteome</keyword>
<reference evidence="1 2" key="1">
    <citation type="submission" date="2023-02" db="EMBL/GenBank/DDBJ databases">
        <title>Comparative genome analysis of Eubacterium limosum species.</title>
        <authorList>
            <person name="Bak J.E."/>
        </authorList>
    </citation>
    <scope>NUCLEOTIDE SEQUENCE [LARGE SCALE GENOMIC DNA]</scope>
    <source>
        <strain evidence="1 2">KGMB01548</strain>
    </source>
</reference>
<name>A0ABT5UL27_EUBLI</name>
<comment type="caution">
    <text evidence="1">The sequence shown here is derived from an EMBL/GenBank/DDBJ whole genome shotgun (WGS) entry which is preliminary data.</text>
</comment>
<proteinExistence type="predicted"/>
<dbReference type="EMBL" id="JAQSVD010000002">
    <property type="protein sequence ID" value="MDE1469621.1"/>
    <property type="molecule type" value="Genomic_DNA"/>
</dbReference>
<gene>
    <name evidence="1" type="ORF">PTZ04_05050</name>
</gene>
<evidence type="ECO:0000313" key="1">
    <source>
        <dbReference type="EMBL" id="MDE1469621.1"/>
    </source>
</evidence>